<gene>
    <name evidence="6" type="ORF">GSTUM_00000167001</name>
</gene>
<proteinExistence type="inferred from homology"/>
<evidence type="ECO:0000256" key="2">
    <source>
        <dbReference type="ARBA" id="ARBA00022574"/>
    </source>
</evidence>
<accession>D5G4Z2</accession>
<dbReference type="AlphaFoldDB" id="D5G4Z2"/>
<evidence type="ECO:0000313" key="7">
    <source>
        <dbReference type="Proteomes" id="UP000006911"/>
    </source>
</evidence>
<dbReference type="InterPro" id="IPR056150">
    <property type="entry name" value="WD40_CDC20-Fz"/>
</dbReference>
<feature type="region of interest" description="Disordered" evidence="4">
    <location>
        <begin position="44"/>
        <end position="76"/>
    </location>
</feature>
<dbReference type="PANTHER" id="PTHR19918:SF5">
    <property type="entry name" value="MEIOSIS-SPECIFIC APC_C ACTIVATOR PROTEIN AMA1"/>
    <property type="match status" value="1"/>
</dbReference>
<dbReference type="InterPro" id="IPR036322">
    <property type="entry name" value="WD40_repeat_dom_sf"/>
</dbReference>
<feature type="compositionally biased region" description="Low complexity" evidence="4">
    <location>
        <begin position="44"/>
        <end position="66"/>
    </location>
</feature>
<keyword evidence="7" id="KW-1185">Reference proteome</keyword>
<protein>
    <submittedName>
        <fullName evidence="6">(Perigord truffle) hypothetical protein</fullName>
    </submittedName>
</protein>
<evidence type="ECO:0000256" key="1">
    <source>
        <dbReference type="ARBA" id="ARBA00006445"/>
    </source>
</evidence>
<organism evidence="6 7">
    <name type="scientific">Tuber melanosporum (strain Mel28)</name>
    <name type="common">Perigord black truffle</name>
    <dbReference type="NCBI Taxonomy" id="656061"/>
    <lineage>
        <taxon>Eukaryota</taxon>
        <taxon>Fungi</taxon>
        <taxon>Dikarya</taxon>
        <taxon>Ascomycota</taxon>
        <taxon>Pezizomycotina</taxon>
        <taxon>Pezizomycetes</taxon>
        <taxon>Pezizales</taxon>
        <taxon>Tuberaceae</taxon>
        <taxon>Tuber</taxon>
    </lineage>
</organism>
<keyword evidence="2" id="KW-0853">WD repeat</keyword>
<dbReference type="SMART" id="SM00320">
    <property type="entry name" value="WD40"/>
    <property type="match status" value="3"/>
</dbReference>
<dbReference type="Gene3D" id="2.130.10.10">
    <property type="entry name" value="YVTN repeat-like/Quinoprotein amine dehydrogenase"/>
    <property type="match status" value="1"/>
</dbReference>
<evidence type="ECO:0000256" key="3">
    <source>
        <dbReference type="ARBA" id="ARBA00022737"/>
    </source>
</evidence>
<dbReference type="STRING" id="656061.D5G4Z2"/>
<dbReference type="InterPro" id="IPR015943">
    <property type="entry name" value="WD40/YVTN_repeat-like_dom_sf"/>
</dbReference>
<dbReference type="InParanoid" id="D5G4Z2"/>
<dbReference type="GeneID" id="9183067"/>
<dbReference type="PANTHER" id="PTHR19918">
    <property type="entry name" value="CELL DIVISION CYCLE 20 CDC20 FIZZY -RELATED"/>
    <property type="match status" value="1"/>
</dbReference>
<dbReference type="FunCoup" id="D5G4Z2">
    <property type="interactions" value="145"/>
</dbReference>
<evidence type="ECO:0000259" key="5">
    <source>
        <dbReference type="Pfam" id="PF24807"/>
    </source>
</evidence>
<dbReference type="GO" id="GO:1905786">
    <property type="term" value="P:positive regulation of anaphase-promoting complex-dependent catabolic process"/>
    <property type="evidence" value="ECO:0007669"/>
    <property type="project" value="TreeGrafter"/>
</dbReference>
<dbReference type="OMA" id="IPWGPYG"/>
<feature type="domain" description="CDC20/Fizzy WD40" evidence="5">
    <location>
        <begin position="214"/>
        <end position="508"/>
    </location>
</feature>
<sequence>MSQSSKSSKISPDRFIPSRANIQSFRMSAPAHLLSNNERLLRRSLSSGTTNRSISPNNLSNSPNGRNAGGSPINYRPGNLNRRISAGAVGVFGIGVGAAPRREEPRPRGREVTINVFGNKTSPEVDMERHQRRLSAALGVDRSAKVLSFARENEPTRDGHGRKGGVMGAPGSETVSDVLWEGVLEAEGRDSTPQVSPSRRCLRRAIPTTPFRVLDAPGLRDDYYCSLIAYSPVTHSLVVGLHTDVYSWTETSGARPFEAWSNSHVTALAFSCFQGKRNILAIGRIDGSLSLWNPAEPTPRLERTHDTGIACFAWKPIVSYRPDLGLQPSSGFSSSDGRSQSIVVHSQQICGLAWSGDGEQFATGGNDNVACLFSTADVTRNRSGGVRNHEATPLEGGEKHRWAHGAAVKAIAFCPWQRSLLATGGGSNDRCIHFFHTFSGATLATINVSAQVTSLLWSNSHREIAATLGYANPEHPIRIAVFSWPECRQVVQIPWQEDMRALYAVAYPGGPNDDFPPAGGSRERNKHANRVEGCIVVAASDETVRFHEVWSETRRGVLRWRGVLGGSDILEGLEGIEKDSAETIR</sequence>
<comment type="similarity">
    <text evidence="1">Belongs to the WD repeat CDC20/Fizzy family.</text>
</comment>
<dbReference type="SUPFAM" id="SSF50978">
    <property type="entry name" value="WD40 repeat-like"/>
    <property type="match status" value="1"/>
</dbReference>
<reference evidence="6 7" key="1">
    <citation type="journal article" date="2010" name="Nature">
        <title>Perigord black truffle genome uncovers evolutionary origins and mechanisms of symbiosis.</title>
        <authorList>
            <person name="Martin F."/>
            <person name="Kohler A."/>
            <person name="Murat C."/>
            <person name="Balestrini R."/>
            <person name="Coutinho P.M."/>
            <person name="Jaillon O."/>
            <person name="Montanini B."/>
            <person name="Morin E."/>
            <person name="Noel B."/>
            <person name="Percudani R."/>
            <person name="Porcel B."/>
            <person name="Rubini A."/>
            <person name="Amicucci A."/>
            <person name="Amselem J."/>
            <person name="Anthouard V."/>
            <person name="Arcioni S."/>
            <person name="Artiguenave F."/>
            <person name="Aury J.M."/>
            <person name="Ballario P."/>
            <person name="Bolchi A."/>
            <person name="Brenna A."/>
            <person name="Brun A."/>
            <person name="Buee M."/>
            <person name="Cantarel B."/>
            <person name="Chevalier G."/>
            <person name="Couloux A."/>
            <person name="Da Silva C."/>
            <person name="Denoeud F."/>
            <person name="Duplessis S."/>
            <person name="Ghignone S."/>
            <person name="Hilselberger B."/>
            <person name="Iotti M."/>
            <person name="Marcais B."/>
            <person name="Mello A."/>
            <person name="Miranda M."/>
            <person name="Pacioni G."/>
            <person name="Quesneville H."/>
            <person name="Riccioni C."/>
            <person name="Ruotolo R."/>
            <person name="Splivallo R."/>
            <person name="Stocchi V."/>
            <person name="Tisserant E."/>
            <person name="Viscomi A.R."/>
            <person name="Zambonelli A."/>
            <person name="Zampieri E."/>
            <person name="Henrissat B."/>
            <person name="Lebrun M.H."/>
            <person name="Paolocci F."/>
            <person name="Bonfante P."/>
            <person name="Ottonello S."/>
            <person name="Wincker P."/>
        </authorList>
    </citation>
    <scope>NUCLEOTIDE SEQUENCE [LARGE SCALE GENOMIC DNA]</scope>
    <source>
        <strain evidence="6 7">Mel28</strain>
    </source>
</reference>
<dbReference type="EMBL" id="FN429993">
    <property type="protein sequence ID" value="CAZ79585.1"/>
    <property type="molecule type" value="Genomic_DNA"/>
</dbReference>
<evidence type="ECO:0000256" key="4">
    <source>
        <dbReference type="SAM" id="MobiDB-lite"/>
    </source>
</evidence>
<dbReference type="KEGG" id="tml:GSTUM_00000167001"/>
<dbReference type="GO" id="GO:0031145">
    <property type="term" value="P:anaphase-promoting complex-dependent catabolic process"/>
    <property type="evidence" value="ECO:0007669"/>
    <property type="project" value="TreeGrafter"/>
</dbReference>
<dbReference type="GO" id="GO:0010997">
    <property type="term" value="F:anaphase-promoting complex binding"/>
    <property type="evidence" value="ECO:0007669"/>
    <property type="project" value="InterPro"/>
</dbReference>
<name>D5G4Z2_TUBMM</name>
<evidence type="ECO:0000313" key="6">
    <source>
        <dbReference type="EMBL" id="CAZ79585.1"/>
    </source>
</evidence>
<dbReference type="eggNOG" id="KOG0305">
    <property type="taxonomic scope" value="Eukaryota"/>
</dbReference>
<dbReference type="Proteomes" id="UP000006911">
    <property type="component" value="Unassembled WGS sequence"/>
</dbReference>
<keyword evidence="3" id="KW-0677">Repeat</keyword>
<dbReference type="Pfam" id="PF24807">
    <property type="entry name" value="WD40_CDC20-Fz"/>
    <property type="match status" value="1"/>
</dbReference>
<dbReference type="RefSeq" id="XP_002835428.1">
    <property type="nucleotide sequence ID" value="XM_002835382.1"/>
</dbReference>
<dbReference type="GO" id="GO:1990757">
    <property type="term" value="F:ubiquitin ligase activator activity"/>
    <property type="evidence" value="ECO:0007669"/>
    <property type="project" value="TreeGrafter"/>
</dbReference>
<dbReference type="InterPro" id="IPR033010">
    <property type="entry name" value="Cdc20/Fizzy"/>
</dbReference>
<dbReference type="InterPro" id="IPR001680">
    <property type="entry name" value="WD40_rpt"/>
</dbReference>
<dbReference type="HOGENOM" id="CLU_014831_3_0_1"/>
<dbReference type="GO" id="GO:0005680">
    <property type="term" value="C:anaphase-promoting complex"/>
    <property type="evidence" value="ECO:0007669"/>
    <property type="project" value="TreeGrafter"/>
</dbReference>